<dbReference type="SUPFAM" id="SSF141868">
    <property type="entry name" value="EAL domain-like"/>
    <property type="match status" value="1"/>
</dbReference>
<accession>A0AAU7PR35</accession>
<dbReference type="PANTHER" id="PTHR33121:SF70">
    <property type="entry name" value="SIGNALING PROTEIN YKOW"/>
    <property type="match status" value="1"/>
</dbReference>
<dbReference type="CDD" id="cd01948">
    <property type="entry name" value="EAL"/>
    <property type="match status" value="1"/>
</dbReference>
<dbReference type="EMBL" id="CP157940">
    <property type="protein sequence ID" value="XBS54708.1"/>
    <property type="molecule type" value="Genomic_DNA"/>
</dbReference>
<name>A0AAU7PR35_9FIRM</name>
<dbReference type="PROSITE" id="PS50887">
    <property type="entry name" value="GGDEF"/>
    <property type="match status" value="1"/>
</dbReference>
<evidence type="ECO:0000313" key="3">
    <source>
        <dbReference type="EMBL" id="XBS54708.1"/>
    </source>
</evidence>
<dbReference type="SMART" id="SM00052">
    <property type="entry name" value="EAL"/>
    <property type="match status" value="1"/>
</dbReference>
<dbReference type="PROSITE" id="PS50883">
    <property type="entry name" value="EAL"/>
    <property type="match status" value="1"/>
</dbReference>
<dbReference type="Pfam" id="PF00563">
    <property type="entry name" value="EAL"/>
    <property type="match status" value="1"/>
</dbReference>
<dbReference type="Gene3D" id="3.20.20.450">
    <property type="entry name" value="EAL domain"/>
    <property type="match status" value="1"/>
</dbReference>
<reference evidence="3" key="1">
    <citation type="submission" date="2024-06" db="EMBL/GenBank/DDBJ databases">
        <title>Lacrimispora cavernae sp. nov., a novel anaerobe isolated from bat guano pile inside a cave.</title>
        <authorList>
            <person name="Miller S.L."/>
            <person name="Lu N."/>
            <person name="King J."/>
            <person name="Sankaranarayanan K."/>
            <person name="Lawson P.A."/>
        </authorList>
    </citation>
    <scope>NUCLEOTIDE SEQUENCE</scope>
    <source>
        <strain evidence="3">BS-2</strain>
    </source>
</reference>
<dbReference type="InterPro" id="IPR035919">
    <property type="entry name" value="EAL_sf"/>
</dbReference>
<proteinExistence type="predicted"/>
<dbReference type="InterPro" id="IPR029787">
    <property type="entry name" value="Nucleotide_cyclase"/>
</dbReference>
<dbReference type="Pfam" id="PF00990">
    <property type="entry name" value="GGDEF"/>
    <property type="match status" value="1"/>
</dbReference>
<dbReference type="GO" id="GO:0071111">
    <property type="term" value="F:cyclic-guanylate-specific phosphodiesterase activity"/>
    <property type="evidence" value="ECO:0007669"/>
    <property type="project" value="InterPro"/>
</dbReference>
<evidence type="ECO:0000259" key="1">
    <source>
        <dbReference type="PROSITE" id="PS50883"/>
    </source>
</evidence>
<dbReference type="InterPro" id="IPR043128">
    <property type="entry name" value="Rev_trsase/Diguanyl_cyclase"/>
</dbReference>
<protein>
    <submittedName>
        <fullName evidence="3">Bifunctional diguanylate cyclase/phosphodiesterase</fullName>
    </submittedName>
</protein>
<gene>
    <name evidence="3" type="ORF">ABFV83_02620</name>
</gene>
<dbReference type="NCBIfam" id="TIGR00254">
    <property type="entry name" value="GGDEF"/>
    <property type="match status" value="1"/>
</dbReference>
<organism evidence="3">
    <name type="scientific">Lacrimispora sp. BS-2</name>
    <dbReference type="NCBI Taxonomy" id="3151850"/>
    <lineage>
        <taxon>Bacteria</taxon>
        <taxon>Bacillati</taxon>
        <taxon>Bacillota</taxon>
        <taxon>Clostridia</taxon>
        <taxon>Lachnospirales</taxon>
        <taxon>Lachnospiraceae</taxon>
        <taxon>Lacrimispora</taxon>
    </lineage>
</organism>
<sequence>MNWFCKKTPLPQQAETEVQAIEHTSLESKPEREACLKHLSQVMGSAERGAVLKLHIENFKQLNQVFGYEYCESLLEQILTYLKEVTGKSVYHYIGVEYIIILDRYTQGQALELAEEIAGKFDHVWKVSGTDCLCSAQMGICSYPGHASSPDQMLKCLDLAVLKAEEGGPNQAVVFDSALQKQLQRRQAIAHYLRTALEKEEVEVRYRPTLNIDTGTFTRAELYMRIFIKGLGLIGASEFLPVAEDSGQIRAIEYYALEKAAQCILGLLEAGCEFESIALPISPVLFLQEDFLDEVKRIMEAYHIPEGKLALEIQESALIMAYLNINVTLQQLQEMGVEIILNEFGSGHSGISSILELPVDTLKLERLFVWQLETNKRSRSVIEGLVRMARDLHMTIIAEGVETENQVQILTEAGCNYQQGFYYSPTLEKDTLLKILGTALTDSQQLLGEEKEKMSR</sequence>
<dbReference type="InterPro" id="IPR000160">
    <property type="entry name" value="GGDEF_dom"/>
</dbReference>
<dbReference type="SMART" id="SM00267">
    <property type="entry name" value="GGDEF"/>
    <property type="match status" value="1"/>
</dbReference>
<dbReference type="PANTHER" id="PTHR33121">
    <property type="entry name" value="CYCLIC DI-GMP PHOSPHODIESTERASE PDEF"/>
    <property type="match status" value="1"/>
</dbReference>
<feature type="domain" description="GGDEF" evidence="2">
    <location>
        <begin position="47"/>
        <end position="177"/>
    </location>
</feature>
<evidence type="ECO:0000259" key="2">
    <source>
        <dbReference type="PROSITE" id="PS50887"/>
    </source>
</evidence>
<dbReference type="InterPro" id="IPR001633">
    <property type="entry name" value="EAL_dom"/>
</dbReference>
<dbReference type="SUPFAM" id="SSF55073">
    <property type="entry name" value="Nucleotide cyclase"/>
    <property type="match status" value="1"/>
</dbReference>
<dbReference type="InterPro" id="IPR050706">
    <property type="entry name" value="Cyclic-di-GMP_PDE-like"/>
</dbReference>
<dbReference type="AlphaFoldDB" id="A0AAU7PR35"/>
<feature type="domain" description="EAL" evidence="1">
    <location>
        <begin position="186"/>
        <end position="440"/>
    </location>
</feature>
<dbReference type="Gene3D" id="3.30.70.270">
    <property type="match status" value="1"/>
</dbReference>
<dbReference type="RefSeq" id="WP_349947400.1">
    <property type="nucleotide sequence ID" value="NZ_CP157940.1"/>
</dbReference>